<feature type="compositionally biased region" description="Basic and acidic residues" evidence="1">
    <location>
        <begin position="297"/>
        <end position="317"/>
    </location>
</feature>
<evidence type="ECO:0008006" key="4">
    <source>
        <dbReference type="Google" id="ProtNLM"/>
    </source>
</evidence>
<accession>A0A1T4NZA8</accession>
<sequence>MAEIKSENSEIFGRKIFFVCATFTLNTNIILRLMEQEYEIYKIDEPRQLKNLLELNPQSIVYFNVDTHFAPQVWFNFISSFEHNPKFEKCDFGVFSTKGTGKFLYGNALRLSAGTFTLDKNFGEVMGQLLQKLELLKAKGMRKFVRLKCADNKSAEAYFISGNMMYKMNFIDISSIGVGLIVPMKYAGFIKINSVIQGLTLVLGNKQLKVNAKIHTIKVVPSGILAALIFTPDTPGSFRNYVRTYICEELQKKMTANLIKLQLDDTDYTIEVPLAVDGDEEQKKAGKAPEENNAENSAKEDSGENKNQEPKTPEEAE</sequence>
<evidence type="ECO:0000256" key="1">
    <source>
        <dbReference type="SAM" id="MobiDB-lite"/>
    </source>
</evidence>
<name>A0A1T4NZA8_9SPIR</name>
<keyword evidence="3" id="KW-1185">Reference proteome</keyword>
<proteinExistence type="predicted"/>
<dbReference type="GeneID" id="303367631"/>
<dbReference type="AlphaFoldDB" id="A0A1T4NZA8"/>
<protein>
    <recommendedName>
        <fullName evidence="4">PilZ domain-containing protein</fullName>
    </recommendedName>
</protein>
<reference evidence="2 3" key="1">
    <citation type="submission" date="2017-02" db="EMBL/GenBank/DDBJ databases">
        <authorList>
            <person name="Peterson S.W."/>
        </authorList>
    </citation>
    <scope>NUCLEOTIDE SEQUENCE [LARGE SCALE GENOMIC DNA]</scope>
    <source>
        <strain evidence="2 3">ATCC BAA-909</strain>
    </source>
</reference>
<dbReference type="OrthoDB" id="356575at2"/>
<feature type="region of interest" description="Disordered" evidence="1">
    <location>
        <begin position="274"/>
        <end position="317"/>
    </location>
</feature>
<evidence type="ECO:0000313" key="3">
    <source>
        <dbReference type="Proteomes" id="UP000190395"/>
    </source>
</evidence>
<feature type="compositionally biased region" description="Basic and acidic residues" evidence="1">
    <location>
        <begin position="281"/>
        <end position="290"/>
    </location>
</feature>
<organism evidence="2 3">
    <name type="scientific">Treponema berlinense</name>
    <dbReference type="NCBI Taxonomy" id="225004"/>
    <lineage>
        <taxon>Bacteria</taxon>
        <taxon>Pseudomonadati</taxon>
        <taxon>Spirochaetota</taxon>
        <taxon>Spirochaetia</taxon>
        <taxon>Spirochaetales</taxon>
        <taxon>Treponemataceae</taxon>
        <taxon>Treponema</taxon>
    </lineage>
</organism>
<dbReference type="EMBL" id="FUXC01000007">
    <property type="protein sequence ID" value="SJZ84427.1"/>
    <property type="molecule type" value="Genomic_DNA"/>
</dbReference>
<dbReference type="RefSeq" id="WP_078931135.1">
    <property type="nucleotide sequence ID" value="NZ_CAMCOW010000085.1"/>
</dbReference>
<gene>
    <name evidence="2" type="ORF">SAMN02745152_01397</name>
</gene>
<dbReference type="Proteomes" id="UP000190395">
    <property type="component" value="Unassembled WGS sequence"/>
</dbReference>
<evidence type="ECO:0000313" key="2">
    <source>
        <dbReference type="EMBL" id="SJZ84427.1"/>
    </source>
</evidence>